<proteinExistence type="predicted"/>
<dbReference type="InterPro" id="IPR006222">
    <property type="entry name" value="GCVT_N"/>
</dbReference>
<dbReference type="Proteomes" id="UP000433493">
    <property type="component" value="Unassembled WGS sequence"/>
</dbReference>
<name>A0A7J5B814_9MICO</name>
<dbReference type="GO" id="GO:0016740">
    <property type="term" value="F:transferase activity"/>
    <property type="evidence" value="ECO:0007669"/>
    <property type="project" value="UniProtKB-KW"/>
</dbReference>
<keyword evidence="2" id="KW-0808">Transferase</keyword>
<gene>
    <name evidence="2" type="ORF">F8O05_13455</name>
</gene>
<reference evidence="2 3" key="1">
    <citation type="submission" date="2019-09" db="EMBL/GenBank/DDBJ databases">
        <title>Phylogeny of genus Pseudoclavibacter and closely related genus.</title>
        <authorList>
            <person name="Li Y."/>
        </authorList>
    </citation>
    <scope>NUCLEOTIDE SEQUENCE [LARGE SCALE GENOMIC DNA]</scope>
    <source>
        <strain evidence="2 3">KCTC 13959</strain>
    </source>
</reference>
<dbReference type="SUPFAM" id="SSF103025">
    <property type="entry name" value="Folate-binding domain"/>
    <property type="match status" value="1"/>
</dbReference>
<dbReference type="InterPro" id="IPR027266">
    <property type="entry name" value="TrmE/GcvT-like"/>
</dbReference>
<dbReference type="EMBL" id="WBKB01000010">
    <property type="protein sequence ID" value="KAB1641227.1"/>
    <property type="molecule type" value="Genomic_DNA"/>
</dbReference>
<evidence type="ECO:0000313" key="2">
    <source>
        <dbReference type="EMBL" id="KAB1641227.1"/>
    </source>
</evidence>
<evidence type="ECO:0000313" key="3">
    <source>
        <dbReference type="Proteomes" id="UP000433493"/>
    </source>
</evidence>
<dbReference type="PANTHER" id="PTHR43757">
    <property type="entry name" value="AMINOMETHYLTRANSFERASE"/>
    <property type="match status" value="1"/>
</dbReference>
<comment type="caution">
    <text evidence="2">The sequence shown here is derived from an EMBL/GenBank/DDBJ whole genome shotgun (WGS) entry which is preliminary data.</text>
</comment>
<protein>
    <submittedName>
        <fullName evidence="2">Aminomethyl transferase family protein</fullName>
    </submittedName>
</protein>
<sequence length="464" mass="51689">MPTIQQDTHRNTASLQQEIDAAGGPLGLLRGGRSGTFPFPIAPEFTNWRDEQTAWRESAALMDLSHHMTDLVVQGPDVIPLLSHVGANGFKGFGAMKAKQLIAVGPDGNMIGDAILFGIGENHVRIVGRAPALNWVQFNAEKHGYDVTIRRDERTVQNKQGRELYRLQLQGPTAGAIYEKVNGGPLPEIPFFHMGKFNVGKYEVTALNHRMSGFPGYEFFGPYEEFEDVRDTILEAGAEHGLRQVGGRAYASVATESGWIANTLPAYYSSAETQEFREWQSSRSFEATLQLGGSFVGETIEDYYLTPYDLGYNRMIRFDHDFIGREALERIQHQPHKKKVWIKWQPSEAARIVESYTLPGDQRHKYLEMPAAFYTGSQFDRVEDVDGNLIGFAMLTSYTANVRGWISLAVVDEDQAIEGREVNVVWGEPKGATKNPQVESHTVTKVRGVISDRPFTEGTQGSGA</sequence>
<dbReference type="Pfam" id="PF01571">
    <property type="entry name" value="GCV_T"/>
    <property type="match status" value="1"/>
</dbReference>
<dbReference type="RefSeq" id="WP_158053264.1">
    <property type="nucleotide sequence ID" value="NZ_WBKB01000010.1"/>
</dbReference>
<dbReference type="Gene3D" id="3.30.1360.120">
    <property type="entry name" value="Probable tRNA modification gtpase trme, domain 1"/>
    <property type="match status" value="1"/>
</dbReference>
<evidence type="ECO:0000259" key="1">
    <source>
        <dbReference type="Pfam" id="PF01571"/>
    </source>
</evidence>
<dbReference type="OrthoDB" id="2055370at2"/>
<dbReference type="AlphaFoldDB" id="A0A7J5B814"/>
<keyword evidence="3" id="KW-1185">Reference proteome</keyword>
<feature type="domain" description="GCVT N-terminal" evidence="1">
    <location>
        <begin position="44"/>
        <end position="260"/>
    </location>
</feature>
<dbReference type="InterPro" id="IPR028896">
    <property type="entry name" value="GcvT/YgfZ/DmdA"/>
</dbReference>
<accession>A0A7J5B814</accession>
<organism evidence="2 3">
    <name type="scientific">Gulosibacter chungangensis</name>
    <dbReference type="NCBI Taxonomy" id="979746"/>
    <lineage>
        <taxon>Bacteria</taxon>
        <taxon>Bacillati</taxon>
        <taxon>Actinomycetota</taxon>
        <taxon>Actinomycetes</taxon>
        <taxon>Micrococcales</taxon>
        <taxon>Microbacteriaceae</taxon>
        <taxon>Gulosibacter</taxon>
    </lineage>
</organism>
<dbReference type="PANTHER" id="PTHR43757:SF2">
    <property type="entry name" value="AMINOMETHYLTRANSFERASE, MITOCHONDRIAL"/>
    <property type="match status" value="1"/>
</dbReference>